<protein>
    <recommendedName>
        <fullName evidence="2">NIF system FeS cluster assembly NifU C-terminal domain-containing protein</fullName>
    </recommendedName>
</protein>
<evidence type="ECO:0000313" key="1">
    <source>
        <dbReference type="EMBL" id="SUZ93446.1"/>
    </source>
</evidence>
<name>A0A381RNJ8_9ZZZZ</name>
<gene>
    <name evidence="1" type="ORF">METZ01_LOCUS46300</name>
</gene>
<organism evidence="1">
    <name type="scientific">marine metagenome</name>
    <dbReference type="NCBI Taxonomy" id="408172"/>
    <lineage>
        <taxon>unclassified sequences</taxon>
        <taxon>metagenomes</taxon>
        <taxon>ecological metagenomes</taxon>
    </lineage>
</organism>
<proteinExistence type="predicted"/>
<sequence length="165" mass="17626">MNVGEDDSNPTSDSLEEAYRAQTEAAMLKESQRRVSEAHDPIEIARLEALSLVELAESYDLNLVPALMARLGPVRAALDGHGGGLVVTEAVVEEMHSGSSALSLILDLDGACVSCGAAPGTLRGIQDDLLMDAEVVSVRFSVAMLEWFDDLQRDFVLKHGGVAFV</sequence>
<dbReference type="EMBL" id="UINC01002148">
    <property type="protein sequence ID" value="SUZ93446.1"/>
    <property type="molecule type" value="Genomic_DNA"/>
</dbReference>
<dbReference type="AlphaFoldDB" id="A0A381RNJ8"/>
<evidence type="ECO:0008006" key="2">
    <source>
        <dbReference type="Google" id="ProtNLM"/>
    </source>
</evidence>
<accession>A0A381RNJ8</accession>
<reference evidence="1" key="1">
    <citation type="submission" date="2018-05" db="EMBL/GenBank/DDBJ databases">
        <authorList>
            <person name="Lanie J.A."/>
            <person name="Ng W.-L."/>
            <person name="Kazmierczak K.M."/>
            <person name="Andrzejewski T.M."/>
            <person name="Davidsen T.M."/>
            <person name="Wayne K.J."/>
            <person name="Tettelin H."/>
            <person name="Glass J.I."/>
            <person name="Rusch D."/>
            <person name="Podicherti R."/>
            <person name="Tsui H.-C.T."/>
            <person name="Winkler M.E."/>
        </authorList>
    </citation>
    <scope>NUCLEOTIDE SEQUENCE</scope>
</reference>